<dbReference type="EMBL" id="FOTQ01000004">
    <property type="protein sequence ID" value="SFM16036.1"/>
    <property type="molecule type" value="Genomic_DNA"/>
</dbReference>
<dbReference type="Pfam" id="PF12770">
    <property type="entry name" value="CHAT"/>
    <property type="match status" value="1"/>
</dbReference>
<keyword evidence="2" id="KW-0732">Signal</keyword>
<organism evidence="4 5">
    <name type="scientific">Shimia aestuarii</name>
    <dbReference type="NCBI Taxonomy" id="254406"/>
    <lineage>
        <taxon>Bacteria</taxon>
        <taxon>Pseudomonadati</taxon>
        <taxon>Pseudomonadota</taxon>
        <taxon>Alphaproteobacteria</taxon>
        <taxon>Rhodobacterales</taxon>
        <taxon>Roseobacteraceae</taxon>
    </lineage>
</organism>
<feature type="domain" description="CHAT" evidence="3">
    <location>
        <begin position="620"/>
        <end position="913"/>
    </location>
</feature>
<feature type="compositionally biased region" description="Polar residues" evidence="1">
    <location>
        <begin position="47"/>
        <end position="60"/>
    </location>
</feature>
<dbReference type="Gene3D" id="1.25.40.10">
    <property type="entry name" value="Tetratricopeptide repeat domain"/>
    <property type="match status" value="2"/>
</dbReference>
<evidence type="ECO:0000313" key="5">
    <source>
        <dbReference type="Proteomes" id="UP000199144"/>
    </source>
</evidence>
<name>A0A1I4NKM6_9RHOB</name>
<feature type="signal peptide" evidence="2">
    <location>
        <begin position="1"/>
        <end position="26"/>
    </location>
</feature>
<feature type="region of interest" description="Disordered" evidence="1">
    <location>
        <begin position="31"/>
        <end position="86"/>
    </location>
</feature>
<dbReference type="OrthoDB" id="580982at2"/>
<gene>
    <name evidence="4" type="ORF">SAMN04488042_104242</name>
</gene>
<reference evidence="4 5" key="1">
    <citation type="submission" date="2016-10" db="EMBL/GenBank/DDBJ databases">
        <authorList>
            <person name="de Groot N.N."/>
        </authorList>
    </citation>
    <scope>NUCLEOTIDE SEQUENCE [LARGE SCALE GENOMIC DNA]</scope>
    <source>
        <strain evidence="4 5">DSM 15283</strain>
    </source>
</reference>
<dbReference type="SMART" id="SM00028">
    <property type="entry name" value="TPR"/>
    <property type="match status" value="4"/>
</dbReference>
<evidence type="ECO:0000256" key="1">
    <source>
        <dbReference type="SAM" id="MobiDB-lite"/>
    </source>
</evidence>
<dbReference type="InterPro" id="IPR019734">
    <property type="entry name" value="TPR_rpt"/>
</dbReference>
<dbReference type="InterPro" id="IPR024983">
    <property type="entry name" value="CHAT_dom"/>
</dbReference>
<accession>A0A1I4NKM6</accession>
<evidence type="ECO:0000256" key="2">
    <source>
        <dbReference type="SAM" id="SignalP"/>
    </source>
</evidence>
<dbReference type="RefSeq" id="WP_093094115.1">
    <property type="nucleotide sequence ID" value="NZ_FOTQ01000004.1"/>
</dbReference>
<dbReference type="InterPro" id="IPR011990">
    <property type="entry name" value="TPR-like_helical_dom_sf"/>
</dbReference>
<keyword evidence="5" id="KW-1185">Reference proteome</keyword>
<evidence type="ECO:0000259" key="3">
    <source>
        <dbReference type="Pfam" id="PF12770"/>
    </source>
</evidence>
<evidence type="ECO:0000313" key="4">
    <source>
        <dbReference type="EMBL" id="SFM16036.1"/>
    </source>
</evidence>
<protein>
    <submittedName>
        <fullName evidence="4">CHAT domain-containing protein</fullName>
    </submittedName>
</protein>
<dbReference type="STRING" id="254406.SAMN04488042_104242"/>
<dbReference type="Pfam" id="PF13424">
    <property type="entry name" value="TPR_12"/>
    <property type="match status" value="1"/>
</dbReference>
<dbReference type="Proteomes" id="UP000199144">
    <property type="component" value="Unassembled WGS sequence"/>
</dbReference>
<dbReference type="PANTHER" id="PTHR10098:SF112">
    <property type="entry name" value="SLR0380 PROTEIN"/>
    <property type="match status" value="1"/>
</dbReference>
<dbReference type="SUPFAM" id="SSF48452">
    <property type="entry name" value="TPR-like"/>
    <property type="match status" value="2"/>
</dbReference>
<feature type="chain" id="PRO_5011515855" evidence="2">
    <location>
        <begin position="27"/>
        <end position="915"/>
    </location>
</feature>
<sequence length="915" mass="99060">MIHRTAFLSVVFCAAFVWTAGGVVLAQGAGGSAAAQNGGEGGRATAQDGTGTTQRGTASEQVRAEDPQDSQPVAPDDPLALADHSQRAGADAGDPYAAYNYVIPIFNGPRMSEATLRAVLPYLEIAYEGWSGGSDQEQVYAAYAARQIGQSLGHLSEHAESLRWLSVAVRILLFNLDDPGNEVLLAQCYEDMAITLQALERHEASLDYLGQARRIYLAHKDTIEGMELSAANTLLNEGVGLDGLKRFREAIAVYEDALEVFEADPGKGQPGNKSEIIAAYIANNIGVSYWKLEEFEAAEAWIKRALPVIERVDGPLSDTTGKARMNIGIVISETGRYDEAIRWGMSAMPYIAANRTQSLSDQRWLFEMFSRAFAAKGNRERAIFFGKMAVNAQQELRALNATLSESGTEELRAEWRRLYEELADLLIAEGRISEAQAVLNMEKEEEVFEFLRRDSGAELTNTRAILTDGELSVEARLAALAEIPIQAEQALHGLYAKLDAGTATEAEEEQLMLLEDALQVASDEFNAAVDAFLAQVEDDAEKAGLQDQFDAVGAYQDVLAGLDRPTAILQVAALDEAVHLFLTLPGVTVHEEVALSKGALAQQVLDVLQAIEGQRPEAQARLETLYDVVFAPMRGSLDAAGTEVVMLNLEGFLRYVPFAALHDGEHYLVESFAFSLYSTAVPTQFARGPRVADAAAGFGVTRAHPGFSPLPGVADEIETIFAASDGQGVLHGDAMLDEGFDTKSLRRVLMRKPGILHIASHFSLLPGQEDDSFLLLGDGSHLSLSEIRETRAFRFRGVDLLTLSACQTARGGDGSEIDGFGATAQLNGASSVMASLWPVADAATPILMQDFYRGMIEEGLDKAEALRRSQIKMLQSEGQVAGATRAAEGLVEEFGDTGFQHPYFWSAFVLMGNWL</sequence>
<proteinExistence type="predicted"/>
<dbReference type="AlphaFoldDB" id="A0A1I4NKM6"/>
<dbReference type="PANTHER" id="PTHR10098">
    <property type="entry name" value="RAPSYN-RELATED"/>
    <property type="match status" value="1"/>
</dbReference>